<sequence length="57" mass="6223">MVRVFLCAVASISFTSFRLRHKKYAEESRLTSSALNLLSCPVCLPEVSACALFSGVL</sequence>
<organism evidence="1">
    <name type="scientific">Podoviridae sp. ctIpM11</name>
    <dbReference type="NCBI Taxonomy" id="2825240"/>
    <lineage>
        <taxon>Viruses</taxon>
        <taxon>Duplodnaviria</taxon>
        <taxon>Heunggongvirae</taxon>
        <taxon>Uroviricota</taxon>
        <taxon>Caudoviricetes</taxon>
    </lineage>
</organism>
<name>A0A8S5UUB6_9CAUD</name>
<accession>A0A8S5UUB6</accession>
<protein>
    <submittedName>
        <fullName evidence="1">Uncharacterized protein</fullName>
    </submittedName>
</protein>
<proteinExistence type="predicted"/>
<reference evidence="1" key="1">
    <citation type="journal article" date="2021" name="Proc. Natl. Acad. Sci. U.S.A.">
        <title>A Catalog of Tens of Thousands of Viruses from Human Metagenomes Reveals Hidden Associations with Chronic Diseases.</title>
        <authorList>
            <person name="Tisza M.J."/>
            <person name="Buck C.B."/>
        </authorList>
    </citation>
    <scope>NUCLEOTIDE SEQUENCE</scope>
    <source>
        <strain evidence="1">CtIpM11</strain>
    </source>
</reference>
<evidence type="ECO:0000313" key="1">
    <source>
        <dbReference type="EMBL" id="DAF98088.1"/>
    </source>
</evidence>
<dbReference type="EMBL" id="BK016142">
    <property type="protein sequence ID" value="DAF98088.1"/>
    <property type="molecule type" value="Genomic_DNA"/>
</dbReference>